<accession>A0AA41YAZ7</accession>
<comment type="subunit">
    <text evidence="6">Homodimer.</text>
</comment>
<dbReference type="InterPro" id="IPR019591">
    <property type="entry name" value="Mrp/NBP35_ATP-bd"/>
</dbReference>
<comment type="caution">
    <text evidence="7">The sequence shown here is derived from an EMBL/GenBank/DDBJ whole genome shotgun (WGS) entry which is preliminary data.</text>
</comment>
<name>A0AA41YAZ7_9BACT</name>
<dbReference type="CDD" id="cd02037">
    <property type="entry name" value="Mrp_NBP35"/>
    <property type="match status" value="1"/>
</dbReference>
<comment type="function">
    <text evidence="6">Binds and transfers iron-sulfur (Fe-S) clusters to target apoproteins. Can hydrolyze ATP.</text>
</comment>
<evidence type="ECO:0000256" key="1">
    <source>
        <dbReference type="ARBA" id="ARBA00022723"/>
    </source>
</evidence>
<dbReference type="GO" id="GO:0051539">
    <property type="term" value="F:4 iron, 4 sulfur cluster binding"/>
    <property type="evidence" value="ECO:0007669"/>
    <property type="project" value="TreeGrafter"/>
</dbReference>
<keyword evidence="8" id="KW-1185">Reference proteome</keyword>
<keyword evidence="1 6" id="KW-0479">Metal-binding</keyword>
<proteinExistence type="inferred from homology"/>
<dbReference type="GO" id="GO:0046872">
    <property type="term" value="F:metal ion binding"/>
    <property type="evidence" value="ECO:0007669"/>
    <property type="project" value="UniProtKB-KW"/>
</dbReference>
<dbReference type="Pfam" id="PF10609">
    <property type="entry name" value="ParA"/>
    <property type="match status" value="1"/>
</dbReference>
<keyword evidence="4 6" id="KW-0408">Iron</keyword>
<dbReference type="GO" id="GO:0016887">
    <property type="term" value="F:ATP hydrolysis activity"/>
    <property type="evidence" value="ECO:0007669"/>
    <property type="project" value="UniProtKB-UniRule"/>
</dbReference>
<keyword evidence="6" id="KW-0378">Hydrolase</keyword>
<protein>
    <recommendedName>
        <fullName evidence="6">Iron-sulfur cluster carrier protein</fullName>
    </recommendedName>
</protein>
<dbReference type="RefSeq" id="WP_282592926.1">
    <property type="nucleotide sequence ID" value="NZ_JAPAAF010000034.1"/>
</dbReference>
<dbReference type="InterPro" id="IPR044304">
    <property type="entry name" value="NUBPL-like"/>
</dbReference>
<reference evidence="7" key="1">
    <citation type="submission" date="2022-10" db="EMBL/GenBank/DDBJ databases">
        <title>Gaoshiqiia sediminis gen. nov., sp. nov., isolated from coastal sediment.</title>
        <authorList>
            <person name="Yu W.X."/>
            <person name="Mu D.S."/>
            <person name="Du J.Z."/>
            <person name="Liang Y.Q."/>
        </authorList>
    </citation>
    <scope>NUCLEOTIDE SEQUENCE</scope>
    <source>
        <strain evidence="7">A06</strain>
    </source>
</reference>
<keyword evidence="3 6" id="KW-0067">ATP-binding</keyword>
<dbReference type="Proteomes" id="UP001163821">
    <property type="component" value="Unassembled WGS sequence"/>
</dbReference>
<dbReference type="PANTHER" id="PTHR42961:SF2">
    <property type="entry name" value="IRON-SULFUR PROTEIN NUBPL"/>
    <property type="match status" value="1"/>
</dbReference>
<evidence type="ECO:0000256" key="2">
    <source>
        <dbReference type="ARBA" id="ARBA00022741"/>
    </source>
</evidence>
<evidence type="ECO:0000313" key="8">
    <source>
        <dbReference type="Proteomes" id="UP001163821"/>
    </source>
</evidence>
<feature type="binding site" evidence="6">
    <location>
        <begin position="24"/>
        <end position="31"/>
    </location>
    <ligand>
        <name>ATP</name>
        <dbReference type="ChEBI" id="CHEBI:30616"/>
    </ligand>
</feature>
<keyword evidence="2 6" id="KW-0547">Nucleotide-binding</keyword>
<comment type="similarity">
    <text evidence="6">Belongs to the Mrp/NBP35 ATP-binding proteins family.</text>
</comment>
<evidence type="ECO:0000256" key="3">
    <source>
        <dbReference type="ARBA" id="ARBA00022840"/>
    </source>
</evidence>
<evidence type="ECO:0000256" key="4">
    <source>
        <dbReference type="ARBA" id="ARBA00023004"/>
    </source>
</evidence>
<dbReference type="SUPFAM" id="SSF52540">
    <property type="entry name" value="P-loop containing nucleoside triphosphate hydrolases"/>
    <property type="match status" value="1"/>
</dbReference>
<dbReference type="FunFam" id="3.40.50.300:FF:001119">
    <property type="entry name" value="Iron-sulfur cluster carrier protein"/>
    <property type="match status" value="1"/>
</dbReference>
<dbReference type="Gene3D" id="3.40.50.300">
    <property type="entry name" value="P-loop containing nucleotide triphosphate hydrolases"/>
    <property type="match status" value="1"/>
</dbReference>
<dbReference type="InterPro" id="IPR033756">
    <property type="entry name" value="YlxH/NBP35"/>
</dbReference>
<dbReference type="GO" id="GO:0140663">
    <property type="term" value="F:ATP-dependent FeS chaperone activity"/>
    <property type="evidence" value="ECO:0007669"/>
    <property type="project" value="InterPro"/>
</dbReference>
<evidence type="ECO:0000313" key="7">
    <source>
        <dbReference type="EMBL" id="MCW0484333.1"/>
    </source>
</evidence>
<gene>
    <name evidence="7" type="ORF">N2K84_16450</name>
</gene>
<dbReference type="AlphaFoldDB" id="A0AA41YAZ7"/>
<evidence type="ECO:0000256" key="6">
    <source>
        <dbReference type="HAMAP-Rule" id="MF_02040"/>
    </source>
</evidence>
<dbReference type="GO" id="GO:0005524">
    <property type="term" value="F:ATP binding"/>
    <property type="evidence" value="ECO:0007669"/>
    <property type="project" value="UniProtKB-UniRule"/>
</dbReference>
<dbReference type="EMBL" id="JAPAAF010000034">
    <property type="protein sequence ID" value="MCW0484333.1"/>
    <property type="molecule type" value="Genomic_DNA"/>
</dbReference>
<dbReference type="PANTHER" id="PTHR42961">
    <property type="entry name" value="IRON-SULFUR PROTEIN NUBPL"/>
    <property type="match status" value="1"/>
</dbReference>
<evidence type="ECO:0000256" key="5">
    <source>
        <dbReference type="ARBA" id="ARBA00023014"/>
    </source>
</evidence>
<organism evidence="7 8">
    <name type="scientific">Gaoshiqia sediminis</name>
    <dbReference type="NCBI Taxonomy" id="2986998"/>
    <lineage>
        <taxon>Bacteria</taxon>
        <taxon>Pseudomonadati</taxon>
        <taxon>Bacteroidota</taxon>
        <taxon>Bacteroidia</taxon>
        <taxon>Marinilabiliales</taxon>
        <taxon>Prolixibacteraceae</taxon>
        <taxon>Gaoshiqia</taxon>
    </lineage>
</organism>
<keyword evidence="5 6" id="KW-0411">Iron-sulfur</keyword>
<dbReference type="InterPro" id="IPR027417">
    <property type="entry name" value="P-loop_NTPase"/>
</dbReference>
<sequence length="271" mass="29191">MKPQDPFEKIAMPGVKNVIVVASGKGGVGKSTVSANLAVALAREGYKTALFDADLYGPSAPIFFGLQDQKPEVIKEGEHEQIIPIEKYGVKIMSIGFFILSKKSLIWRGPAATAGLVQLLSTTQWGETDFLIIDFPPGTGDIQLTTIQKLNLTGAILVTTPQHIALADAQKAADMFHTPLIQVPVLGVVENMSYFTPTQHPDEKYYLFGQGGGEKLAHQLGVPLLAKIPLVADVCELSDSGKTIFSSADHLIGDQFQQLAQQVSQLLVTHV</sequence>
<dbReference type="GO" id="GO:0016226">
    <property type="term" value="P:iron-sulfur cluster assembly"/>
    <property type="evidence" value="ECO:0007669"/>
    <property type="project" value="InterPro"/>
</dbReference>
<dbReference type="HAMAP" id="MF_02040">
    <property type="entry name" value="Mrp_NBP35"/>
    <property type="match status" value="1"/>
</dbReference>